<gene>
    <name evidence="1" type="ORF">ACI1P1_22840</name>
</gene>
<comment type="caution">
    <text evidence="1">The sequence shown here is derived from an EMBL/GenBank/DDBJ whole genome shotgun (WGS) entry which is preliminary data.</text>
</comment>
<accession>A0ACC7P495</accession>
<evidence type="ECO:0000313" key="2">
    <source>
        <dbReference type="Proteomes" id="UP001631969"/>
    </source>
</evidence>
<name>A0ACC7P495_9BACL</name>
<dbReference type="EMBL" id="JBJURJ010000016">
    <property type="protein sequence ID" value="MFM9331136.1"/>
    <property type="molecule type" value="Genomic_DNA"/>
</dbReference>
<organism evidence="1 2">
    <name type="scientific">Paenibacillus mesotrionivorans</name>
    <dbReference type="NCBI Taxonomy" id="3160968"/>
    <lineage>
        <taxon>Bacteria</taxon>
        <taxon>Bacillati</taxon>
        <taxon>Bacillota</taxon>
        <taxon>Bacilli</taxon>
        <taxon>Bacillales</taxon>
        <taxon>Paenibacillaceae</taxon>
        <taxon>Paenibacillus</taxon>
    </lineage>
</organism>
<sequence>MSSIHIAMRLTKDMTAIDGPFRERSHRLKASPANGCAGYPFGAVPVNPGPLWLRQYPVPAGLPLTDSFKDLNSAPASPYGS</sequence>
<reference evidence="1" key="1">
    <citation type="submission" date="2024-12" db="EMBL/GenBank/DDBJ databases">
        <authorList>
            <person name="Wu N."/>
        </authorList>
    </citation>
    <scope>NUCLEOTIDE SEQUENCE</scope>
    <source>
        <strain evidence="1">P15</strain>
    </source>
</reference>
<protein>
    <submittedName>
        <fullName evidence="1">Uncharacterized protein</fullName>
    </submittedName>
</protein>
<proteinExistence type="predicted"/>
<dbReference type="Proteomes" id="UP001631969">
    <property type="component" value="Unassembled WGS sequence"/>
</dbReference>
<evidence type="ECO:0000313" key="1">
    <source>
        <dbReference type="EMBL" id="MFM9331136.1"/>
    </source>
</evidence>
<keyword evidence="2" id="KW-1185">Reference proteome</keyword>